<comment type="similarity">
    <text evidence="4">Belongs to the UPP synthase family.</text>
</comment>
<evidence type="ECO:0000256" key="5">
    <source>
        <dbReference type="ARBA" id="ARBA00012596"/>
    </source>
</evidence>
<evidence type="ECO:0000256" key="8">
    <source>
        <dbReference type="ARBA" id="ARBA00022824"/>
    </source>
</evidence>
<dbReference type="Proteomes" id="UP000825729">
    <property type="component" value="Unassembled WGS sequence"/>
</dbReference>
<evidence type="ECO:0000256" key="2">
    <source>
        <dbReference type="ARBA" id="ARBA00004586"/>
    </source>
</evidence>
<dbReference type="SUPFAM" id="SSF64005">
    <property type="entry name" value="Undecaprenyl diphosphate synthase"/>
    <property type="match status" value="1"/>
</dbReference>
<comment type="subcellular location">
    <subcellularLocation>
        <location evidence="2">Endoplasmic reticulum membrane</location>
    </subcellularLocation>
</comment>
<reference evidence="13 14" key="1">
    <citation type="submission" date="2021-07" db="EMBL/GenBank/DDBJ databases">
        <title>The Aristolochia fimbriata genome: insights into angiosperm evolution, floral development and chemical biosynthesis.</title>
        <authorList>
            <person name="Jiao Y."/>
        </authorList>
    </citation>
    <scope>NUCLEOTIDE SEQUENCE [LARGE SCALE GENOMIC DNA]</scope>
    <source>
        <strain evidence="13">IBCAS-2021</strain>
        <tissue evidence="13">Leaf</tissue>
    </source>
</reference>
<gene>
    <name evidence="13" type="ORF">H6P81_008069</name>
</gene>
<evidence type="ECO:0000313" key="13">
    <source>
        <dbReference type="EMBL" id="KAG9455165.1"/>
    </source>
</evidence>
<keyword evidence="8" id="KW-0256">Endoplasmic reticulum</keyword>
<sequence>MVASSDLPTRYAVLLVVETSRGENPPLVSFTGQTDGHGFRLWNSSRTSFFTSEFCHRLTMNRSIVDSQEEKLVVLSSPGLGDQTSKMQRFVVALCWVMLHLIVRVVHLGVRIARTLESYYIYLTHLYKCKELQLKNLRHLALVVDSEEALHTKKVIKLLQWLSAFGVSHITLYDIEGILKKDKEIFLKKLRKSILWEETDDKGSVLDKKEITLEFLSVFDGKEATAKAASFLCSKYLKDSMLTGLEEPVFTESDMDRALKVIGCHGPEPDLLLIYGPARCHLGFPAWRIRYTEIVHMGRLKSMQYDTVVGSWSWNWLVSLSGTY</sequence>
<organism evidence="13 14">
    <name type="scientific">Aristolochia fimbriata</name>
    <name type="common">White veined hardy Dutchman's pipe vine</name>
    <dbReference type="NCBI Taxonomy" id="158543"/>
    <lineage>
        <taxon>Eukaryota</taxon>
        <taxon>Viridiplantae</taxon>
        <taxon>Streptophyta</taxon>
        <taxon>Embryophyta</taxon>
        <taxon>Tracheophyta</taxon>
        <taxon>Spermatophyta</taxon>
        <taxon>Magnoliopsida</taxon>
        <taxon>Magnoliidae</taxon>
        <taxon>Piperales</taxon>
        <taxon>Aristolochiaceae</taxon>
        <taxon>Aristolochia</taxon>
    </lineage>
</organism>
<dbReference type="GO" id="GO:0005789">
    <property type="term" value="C:endoplasmic reticulum membrane"/>
    <property type="evidence" value="ECO:0007669"/>
    <property type="project" value="UniProtKB-SubCell"/>
</dbReference>
<evidence type="ECO:0000256" key="3">
    <source>
        <dbReference type="ARBA" id="ARBA00004922"/>
    </source>
</evidence>
<dbReference type="AlphaFoldDB" id="A0AAV7F201"/>
<accession>A0AAV7F201</accession>
<dbReference type="EC" id="2.5.1.87" evidence="5"/>
<comment type="pathway">
    <text evidence="3">Protein modification; protein glycosylation.</text>
</comment>
<comment type="catalytic activity">
    <reaction evidence="12">
        <text>n isopentenyl diphosphate + (2E,6E)-farnesyl diphosphate = a di-trans,poly-cis-polyprenyl diphosphate + n diphosphate</text>
        <dbReference type="Rhea" id="RHEA:53008"/>
        <dbReference type="Rhea" id="RHEA-COMP:19494"/>
        <dbReference type="ChEBI" id="CHEBI:33019"/>
        <dbReference type="ChEBI" id="CHEBI:128769"/>
        <dbReference type="ChEBI" id="CHEBI:136960"/>
        <dbReference type="ChEBI" id="CHEBI:175763"/>
        <dbReference type="EC" id="2.5.1.87"/>
    </reaction>
</comment>
<dbReference type="InterPro" id="IPR038887">
    <property type="entry name" value="Nus1/NgBR"/>
</dbReference>
<evidence type="ECO:0000256" key="9">
    <source>
        <dbReference type="ARBA" id="ARBA00022842"/>
    </source>
</evidence>
<protein>
    <recommendedName>
        <fullName evidence="5">ditrans,polycis-polyprenyl diphosphate synthase [(2E,6E)-farnesyldiphosphate specific]</fullName>
        <ecNumber evidence="5">2.5.1.87</ecNumber>
    </recommendedName>
</protein>
<keyword evidence="9" id="KW-0460">Magnesium</keyword>
<evidence type="ECO:0000256" key="11">
    <source>
        <dbReference type="ARBA" id="ARBA00023136"/>
    </source>
</evidence>
<dbReference type="Gene3D" id="3.40.1180.10">
    <property type="entry name" value="Decaprenyl diphosphate synthase-like"/>
    <property type="match status" value="1"/>
</dbReference>
<evidence type="ECO:0000313" key="14">
    <source>
        <dbReference type="Proteomes" id="UP000825729"/>
    </source>
</evidence>
<dbReference type="GO" id="GO:0045547">
    <property type="term" value="F:ditrans,polycis-polyprenyl diphosphate synthase [(2E,6E)-farnesyl diphosphate specific] activity"/>
    <property type="evidence" value="ECO:0007669"/>
    <property type="project" value="UniProtKB-EC"/>
</dbReference>
<dbReference type="EMBL" id="JAINDJ010000003">
    <property type="protein sequence ID" value="KAG9455165.1"/>
    <property type="molecule type" value="Genomic_DNA"/>
</dbReference>
<dbReference type="InterPro" id="IPR036424">
    <property type="entry name" value="UPP_synth-like_sf"/>
</dbReference>
<evidence type="ECO:0000256" key="6">
    <source>
        <dbReference type="ARBA" id="ARBA00022679"/>
    </source>
</evidence>
<evidence type="ECO:0000256" key="10">
    <source>
        <dbReference type="ARBA" id="ARBA00022989"/>
    </source>
</evidence>
<evidence type="ECO:0000256" key="1">
    <source>
        <dbReference type="ARBA" id="ARBA00001946"/>
    </source>
</evidence>
<keyword evidence="10" id="KW-1133">Transmembrane helix</keyword>
<keyword evidence="7" id="KW-0812">Transmembrane</keyword>
<evidence type="ECO:0000256" key="4">
    <source>
        <dbReference type="ARBA" id="ARBA00005432"/>
    </source>
</evidence>
<proteinExistence type="inferred from homology"/>
<evidence type="ECO:0000256" key="12">
    <source>
        <dbReference type="ARBA" id="ARBA00047353"/>
    </source>
</evidence>
<keyword evidence="11" id="KW-0472">Membrane</keyword>
<dbReference type="PANTHER" id="PTHR21528">
    <property type="entry name" value="DEHYDRODOLICHYL DIPHOSPHATE SYNTHASE COMPLEX SUBUNIT NUS1"/>
    <property type="match status" value="1"/>
</dbReference>
<name>A0AAV7F201_ARIFI</name>
<dbReference type="PANTHER" id="PTHR21528:SF0">
    <property type="entry name" value="DEHYDRODOLICHYL DIPHOSPHATE SYNTHASE COMPLEX SUBUNIT NUS1"/>
    <property type="match status" value="1"/>
</dbReference>
<evidence type="ECO:0000256" key="7">
    <source>
        <dbReference type="ARBA" id="ARBA00022692"/>
    </source>
</evidence>
<dbReference type="GO" id="GO:1904423">
    <property type="term" value="C:dehydrodolichyl diphosphate synthase complex"/>
    <property type="evidence" value="ECO:0007669"/>
    <property type="project" value="InterPro"/>
</dbReference>
<keyword evidence="6" id="KW-0808">Transferase</keyword>
<comment type="caution">
    <text evidence="13">The sequence shown here is derived from an EMBL/GenBank/DDBJ whole genome shotgun (WGS) entry which is preliminary data.</text>
</comment>
<keyword evidence="14" id="KW-1185">Reference proteome</keyword>
<comment type="cofactor">
    <cofactor evidence="1">
        <name>Mg(2+)</name>
        <dbReference type="ChEBI" id="CHEBI:18420"/>
    </cofactor>
</comment>